<dbReference type="STRING" id="1344416.A0A139AW82"/>
<dbReference type="PANTHER" id="PTHR48081">
    <property type="entry name" value="AB HYDROLASE SUPERFAMILY PROTEIN C4A8.06C"/>
    <property type="match status" value="1"/>
</dbReference>
<dbReference type="Gene3D" id="3.40.50.1820">
    <property type="entry name" value="alpha/beta hydrolase"/>
    <property type="match status" value="1"/>
</dbReference>
<dbReference type="SUPFAM" id="SSF53474">
    <property type="entry name" value="alpha/beta-Hydrolases"/>
    <property type="match status" value="1"/>
</dbReference>
<evidence type="ECO:0000313" key="3">
    <source>
        <dbReference type="EMBL" id="KXS20843.1"/>
    </source>
</evidence>
<dbReference type="OrthoDB" id="2148933at2759"/>
<reference evidence="3 4" key="1">
    <citation type="journal article" date="2015" name="Genome Biol. Evol.">
        <title>Phylogenomic analyses indicate that early fungi evolved digesting cell walls of algal ancestors of land plants.</title>
        <authorList>
            <person name="Chang Y."/>
            <person name="Wang S."/>
            <person name="Sekimoto S."/>
            <person name="Aerts A.L."/>
            <person name="Choi C."/>
            <person name="Clum A."/>
            <person name="LaButti K.M."/>
            <person name="Lindquist E.A."/>
            <person name="Yee Ngan C."/>
            <person name="Ohm R.A."/>
            <person name="Salamov A.A."/>
            <person name="Grigoriev I.V."/>
            <person name="Spatafora J.W."/>
            <person name="Berbee M.L."/>
        </authorList>
    </citation>
    <scope>NUCLEOTIDE SEQUENCE [LARGE SCALE GENOMIC DNA]</scope>
    <source>
        <strain evidence="3 4">JEL478</strain>
    </source>
</reference>
<protein>
    <submittedName>
        <fullName evidence="3">Alpha/beta hydrolase domain-containing protein</fullName>
    </submittedName>
</protein>
<dbReference type="EMBL" id="KQ965734">
    <property type="protein sequence ID" value="KXS20843.1"/>
    <property type="molecule type" value="Genomic_DNA"/>
</dbReference>
<evidence type="ECO:0000256" key="1">
    <source>
        <dbReference type="ARBA" id="ARBA00022801"/>
    </source>
</evidence>
<gene>
    <name evidence="3" type="ORF">M427DRAFT_51792</name>
</gene>
<proteinExistence type="predicted"/>
<evidence type="ECO:0000313" key="4">
    <source>
        <dbReference type="Proteomes" id="UP000070544"/>
    </source>
</evidence>
<keyword evidence="4" id="KW-1185">Reference proteome</keyword>
<dbReference type="OMA" id="GTHDLFH"/>
<keyword evidence="1 3" id="KW-0378">Hydrolase</keyword>
<dbReference type="Pfam" id="PF07859">
    <property type="entry name" value="Abhydrolase_3"/>
    <property type="match status" value="1"/>
</dbReference>
<evidence type="ECO:0000259" key="2">
    <source>
        <dbReference type="Pfam" id="PF07859"/>
    </source>
</evidence>
<sequence>MRGTSTVLSPHVPRDIPTHPDLTQIRSIAPVVEFLFSWAPLLVTRATNPSKAPEHPDVEVAQVRVGASGIRTLIMRPKNKSITDPLPTVVWIHGGGLIFGTPEASAHSTVRLVTDLGLQVVLPQYRLAPENTSPAASDDVFEVLQWASTGGDGRVDTSRVSVGGNSAGGGLAATLAQRAFDAGIVLRSQLLVYPMLDDRSNLPGAVHPPHPAVWTRYLNTYGWRSYLGKHADAPEGAPKYTVAARREGLEGLAEAWIGVGLQDLFYEEDVTYARRLREAGVKCDIVEVPGAPHAFDEFCKDAPVVKEFVESQLAFFKRTLA</sequence>
<dbReference type="AlphaFoldDB" id="A0A139AW82"/>
<accession>A0A139AW82</accession>
<dbReference type="InterPro" id="IPR029058">
    <property type="entry name" value="AB_hydrolase_fold"/>
</dbReference>
<dbReference type="Proteomes" id="UP000070544">
    <property type="component" value="Unassembled WGS sequence"/>
</dbReference>
<dbReference type="InterPro" id="IPR013094">
    <property type="entry name" value="AB_hydrolase_3"/>
</dbReference>
<dbReference type="PANTHER" id="PTHR48081:SF8">
    <property type="entry name" value="ALPHA_BETA HYDROLASE FOLD-3 DOMAIN-CONTAINING PROTEIN-RELATED"/>
    <property type="match status" value="1"/>
</dbReference>
<name>A0A139AW82_GONPJ</name>
<organism evidence="3 4">
    <name type="scientific">Gonapodya prolifera (strain JEL478)</name>
    <name type="common">Monoblepharis prolifera</name>
    <dbReference type="NCBI Taxonomy" id="1344416"/>
    <lineage>
        <taxon>Eukaryota</taxon>
        <taxon>Fungi</taxon>
        <taxon>Fungi incertae sedis</taxon>
        <taxon>Chytridiomycota</taxon>
        <taxon>Chytridiomycota incertae sedis</taxon>
        <taxon>Monoblepharidomycetes</taxon>
        <taxon>Monoblepharidales</taxon>
        <taxon>Gonapodyaceae</taxon>
        <taxon>Gonapodya</taxon>
    </lineage>
</organism>
<dbReference type="GO" id="GO:0016787">
    <property type="term" value="F:hydrolase activity"/>
    <property type="evidence" value="ECO:0007669"/>
    <property type="project" value="UniProtKB-KW"/>
</dbReference>
<dbReference type="InterPro" id="IPR050300">
    <property type="entry name" value="GDXG_lipolytic_enzyme"/>
</dbReference>
<feature type="domain" description="Alpha/beta hydrolase fold-3" evidence="2">
    <location>
        <begin position="89"/>
        <end position="295"/>
    </location>
</feature>